<dbReference type="EMBL" id="CM056809">
    <property type="protein sequence ID" value="KAJ8647616.1"/>
    <property type="molecule type" value="Genomic_DNA"/>
</dbReference>
<accession>A0ACC2MQB6</accession>
<reference evidence="1 2" key="1">
    <citation type="journal article" date="2022" name="Hortic Res">
        <title>A haplotype resolved chromosomal level avocado genome allows analysis of novel avocado genes.</title>
        <authorList>
            <person name="Nath O."/>
            <person name="Fletcher S.J."/>
            <person name="Hayward A."/>
            <person name="Shaw L.M."/>
            <person name="Masouleh A.K."/>
            <person name="Furtado A."/>
            <person name="Henry R.J."/>
            <person name="Mitter N."/>
        </authorList>
    </citation>
    <scope>NUCLEOTIDE SEQUENCE [LARGE SCALE GENOMIC DNA]</scope>
    <source>
        <strain evidence="2">cv. Hass</strain>
    </source>
</reference>
<gene>
    <name evidence="1" type="ORF">MRB53_000639</name>
</gene>
<protein>
    <submittedName>
        <fullName evidence="1">Uncharacterized protein</fullName>
    </submittedName>
</protein>
<name>A0ACC2MQB6_PERAE</name>
<organism evidence="1 2">
    <name type="scientific">Persea americana</name>
    <name type="common">Avocado</name>
    <dbReference type="NCBI Taxonomy" id="3435"/>
    <lineage>
        <taxon>Eukaryota</taxon>
        <taxon>Viridiplantae</taxon>
        <taxon>Streptophyta</taxon>
        <taxon>Embryophyta</taxon>
        <taxon>Tracheophyta</taxon>
        <taxon>Spermatophyta</taxon>
        <taxon>Magnoliopsida</taxon>
        <taxon>Magnoliidae</taxon>
        <taxon>Laurales</taxon>
        <taxon>Lauraceae</taxon>
        <taxon>Persea</taxon>
    </lineage>
</organism>
<evidence type="ECO:0000313" key="2">
    <source>
        <dbReference type="Proteomes" id="UP001234297"/>
    </source>
</evidence>
<proteinExistence type="predicted"/>
<evidence type="ECO:0000313" key="1">
    <source>
        <dbReference type="EMBL" id="KAJ8647616.1"/>
    </source>
</evidence>
<comment type="caution">
    <text evidence="1">The sequence shown here is derived from an EMBL/GenBank/DDBJ whole genome shotgun (WGS) entry which is preliminary data.</text>
</comment>
<dbReference type="Proteomes" id="UP001234297">
    <property type="component" value="Chromosome 1"/>
</dbReference>
<sequence>MADKGLPPKSPLMQIRRVAHNRKHQYSSPWIDVEGSTLTDAMMVHLRSTSESHPMARNTDVDKLEGGLAHLDKGHLKTTADKTGPPPSLDHNNSSSEGEVVTGSSSKDDVVEDEKSACKINGGSGSNMDPRRVKRILANRLSAQRSRLKKTQYIRELERSVSELEAEIQLLSPQVAYYENQRRSLNAENSVMKQRIAALMHEKVFKDAEFDALRLDGERFNQFTQIQEHEQQQQYMMMGFGFDDTQNMKILDPLNFIYD</sequence>
<keyword evidence="2" id="KW-1185">Reference proteome</keyword>